<dbReference type="RefSeq" id="WP_129252973.1">
    <property type="nucleotide sequence ID" value="NZ_SAXA01000002.1"/>
</dbReference>
<protein>
    <submittedName>
        <fullName evidence="4">4'-phosphopantetheinyl transferase superfamily protein</fullName>
    </submittedName>
</protein>
<dbReference type="InterPro" id="IPR050559">
    <property type="entry name" value="P-Pant_transferase_sf"/>
</dbReference>
<evidence type="ECO:0000313" key="5">
    <source>
        <dbReference type="Proteomes" id="UP000289703"/>
    </source>
</evidence>
<feature type="domain" description="4'-phosphopantetheinyl transferase" evidence="3">
    <location>
        <begin position="108"/>
        <end position="204"/>
    </location>
</feature>
<proteinExistence type="inferred from homology"/>
<dbReference type="PANTHER" id="PTHR12215">
    <property type="entry name" value="PHOSPHOPANTETHEINE TRANSFERASE"/>
    <property type="match status" value="1"/>
</dbReference>
<dbReference type="GO" id="GO:0019878">
    <property type="term" value="P:lysine biosynthetic process via aminoadipic acid"/>
    <property type="evidence" value="ECO:0007669"/>
    <property type="project" value="TreeGrafter"/>
</dbReference>
<evidence type="ECO:0000313" key="4">
    <source>
        <dbReference type="EMBL" id="RXQ96707.1"/>
    </source>
</evidence>
<dbReference type="OrthoDB" id="1190494at2"/>
<sequence>MPLFKHIHINETCQLAIWKITEELVELQNAICLNDLDRKRCDSFGSIARKKEYLCTRILVRKLLGDGVFIKNNTDGKPYLINSDFEISISHSKDYVGIMVGQGCDLALDIEYLSERVFRITKRFMSEDEMAHLSEIDKQLHIYQHWCAKECLIKLYGKKDVLLIDELKIYPFLPQQGTFYGEVIRPDFSKKFNFQYETFDSYLMVWCCQKRD</sequence>
<dbReference type="GO" id="GO:0008897">
    <property type="term" value="F:holo-[acyl-carrier-protein] synthase activity"/>
    <property type="evidence" value="ECO:0007669"/>
    <property type="project" value="InterPro"/>
</dbReference>
<dbReference type="GO" id="GO:0005829">
    <property type="term" value="C:cytosol"/>
    <property type="evidence" value="ECO:0007669"/>
    <property type="project" value="TreeGrafter"/>
</dbReference>
<keyword evidence="2 4" id="KW-0808">Transferase</keyword>
<gene>
    <name evidence="4" type="ORF">EO244_03500</name>
</gene>
<evidence type="ECO:0000259" key="3">
    <source>
        <dbReference type="Pfam" id="PF01648"/>
    </source>
</evidence>
<dbReference type="Pfam" id="PF01648">
    <property type="entry name" value="ACPS"/>
    <property type="match status" value="1"/>
</dbReference>
<accession>A0A4Q1JQK6</accession>
<dbReference type="InterPro" id="IPR037143">
    <property type="entry name" value="4-PPantetheinyl_Trfase_dom_sf"/>
</dbReference>
<dbReference type="Proteomes" id="UP000289703">
    <property type="component" value="Unassembled WGS sequence"/>
</dbReference>
<keyword evidence="5" id="KW-1185">Reference proteome</keyword>
<dbReference type="GO" id="GO:0000287">
    <property type="term" value="F:magnesium ion binding"/>
    <property type="evidence" value="ECO:0007669"/>
    <property type="project" value="InterPro"/>
</dbReference>
<dbReference type="PANTHER" id="PTHR12215:SF10">
    <property type="entry name" value="L-AMINOADIPATE-SEMIALDEHYDE DEHYDROGENASE-PHOSPHOPANTETHEINYL TRANSFERASE"/>
    <property type="match status" value="1"/>
</dbReference>
<name>A0A4Q1JQK6_9BACT</name>
<evidence type="ECO:0000256" key="2">
    <source>
        <dbReference type="ARBA" id="ARBA00022679"/>
    </source>
</evidence>
<comment type="similarity">
    <text evidence="1">Belongs to the P-Pant transferase superfamily. Gsp/Sfp/HetI/AcpT family.</text>
</comment>
<organism evidence="4 5">
    <name type="scientific">Ancylomarina salipaludis</name>
    <dbReference type="NCBI Taxonomy" id="2501299"/>
    <lineage>
        <taxon>Bacteria</taxon>
        <taxon>Pseudomonadati</taxon>
        <taxon>Bacteroidota</taxon>
        <taxon>Bacteroidia</taxon>
        <taxon>Marinilabiliales</taxon>
        <taxon>Marinifilaceae</taxon>
        <taxon>Ancylomarina</taxon>
    </lineage>
</organism>
<dbReference type="Gene3D" id="3.90.470.20">
    <property type="entry name" value="4'-phosphopantetheinyl transferase domain"/>
    <property type="match status" value="2"/>
</dbReference>
<comment type="caution">
    <text evidence="4">The sequence shown here is derived from an EMBL/GenBank/DDBJ whole genome shotgun (WGS) entry which is preliminary data.</text>
</comment>
<dbReference type="EMBL" id="SAXA01000002">
    <property type="protein sequence ID" value="RXQ96707.1"/>
    <property type="molecule type" value="Genomic_DNA"/>
</dbReference>
<dbReference type="InterPro" id="IPR008278">
    <property type="entry name" value="4-PPantetheinyl_Trfase_dom"/>
</dbReference>
<reference evidence="4 5" key="1">
    <citation type="submission" date="2019-01" db="EMBL/GenBank/DDBJ databases">
        <title>Ancylomarina salipaludis sp. nov., isolated from a salt marsh.</title>
        <authorList>
            <person name="Yoon J.-H."/>
        </authorList>
    </citation>
    <scope>NUCLEOTIDE SEQUENCE [LARGE SCALE GENOMIC DNA]</scope>
    <source>
        <strain evidence="4 5">SHSM-M15</strain>
    </source>
</reference>
<dbReference type="AlphaFoldDB" id="A0A4Q1JQK6"/>
<dbReference type="SUPFAM" id="SSF56214">
    <property type="entry name" value="4'-phosphopantetheinyl transferase"/>
    <property type="match status" value="2"/>
</dbReference>
<evidence type="ECO:0000256" key="1">
    <source>
        <dbReference type="ARBA" id="ARBA00010990"/>
    </source>
</evidence>